<organism evidence="6">
    <name type="scientific">Chlorella variabilis</name>
    <name type="common">Green alga</name>
    <dbReference type="NCBI Taxonomy" id="554065"/>
    <lineage>
        <taxon>Eukaryota</taxon>
        <taxon>Viridiplantae</taxon>
        <taxon>Chlorophyta</taxon>
        <taxon>core chlorophytes</taxon>
        <taxon>Trebouxiophyceae</taxon>
        <taxon>Chlorellales</taxon>
        <taxon>Chlorellaceae</taxon>
        <taxon>Chlorella clade</taxon>
        <taxon>Chlorella</taxon>
    </lineage>
</organism>
<keyword evidence="4" id="KW-0067">ATP-binding</keyword>
<proteinExistence type="predicted"/>
<reference evidence="5 6" key="1">
    <citation type="journal article" date="2010" name="Plant Cell">
        <title>The Chlorella variabilis NC64A genome reveals adaptation to photosymbiosis, coevolution with viruses, and cryptic sex.</title>
        <authorList>
            <person name="Blanc G."/>
            <person name="Duncan G."/>
            <person name="Agarkova I."/>
            <person name="Borodovsky M."/>
            <person name="Gurnon J."/>
            <person name="Kuo A."/>
            <person name="Lindquist E."/>
            <person name="Lucas S."/>
            <person name="Pangilinan J."/>
            <person name="Polle J."/>
            <person name="Salamov A."/>
            <person name="Terry A."/>
            <person name="Yamada T."/>
            <person name="Dunigan D.D."/>
            <person name="Grigoriev I.V."/>
            <person name="Claverie J.M."/>
            <person name="Van Etten J.L."/>
        </authorList>
    </citation>
    <scope>NUCLEOTIDE SEQUENCE [LARGE SCALE GENOMIC DNA]</scope>
    <source>
        <strain evidence="5 6">NC64A</strain>
    </source>
</reference>
<dbReference type="GO" id="GO:0005524">
    <property type="term" value="F:ATP binding"/>
    <property type="evidence" value="ECO:0007669"/>
    <property type="project" value="UniProtKB-KW"/>
</dbReference>
<sequence length="153" mass="16135">MARNKLMVINAGSSSLKFKLFQMGEVGGQALKAIASGICERVGDPGASFIRAKANGGGETKEEQPMADHTSALQSVSQFLSGAFKGDFTREVHGVGHRVVHGREISQPVLITNQIRATIDKASDLAPLHNPPNLMGIDAAMRTFAGVPQASPL</sequence>
<dbReference type="InParanoid" id="E1Z7A6"/>
<dbReference type="Proteomes" id="UP000008141">
    <property type="component" value="Unassembled WGS sequence"/>
</dbReference>
<dbReference type="PANTHER" id="PTHR21060">
    <property type="entry name" value="ACETATE KINASE"/>
    <property type="match status" value="1"/>
</dbReference>
<dbReference type="OrthoDB" id="67445at2759"/>
<keyword evidence="2" id="KW-0547">Nucleotide-binding</keyword>
<dbReference type="STRING" id="554065.E1Z7A6"/>
<dbReference type="InterPro" id="IPR023865">
    <property type="entry name" value="Aliphatic_acid_kinase_CS"/>
</dbReference>
<dbReference type="OMA" id="SHALEDH"/>
<dbReference type="AlphaFoldDB" id="E1Z7A6"/>
<dbReference type="SUPFAM" id="SSF53067">
    <property type="entry name" value="Actin-like ATPase domain"/>
    <property type="match status" value="1"/>
</dbReference>
<evidence type="ECO:0000256" key="1">
    <source>
        <dbReference type="ARBA" id="ARBA00022679"/>
    </source>
</evidence>
<keyword evidence="1" id="KW-0808">Transferase</keyword>
<dbReference type="GeneID" id="17357551"/>
<keyword evidence="3" id="KW-0418">Kinase</keyword>
<dbReference type="Gene3D" id="3.30.420.40">
    <property type="match status" value="1"/>
</dbReference>
<evidence type="ECO:0000256" key="2">
    <source>
        <dbReference type="ARBA" id="ARBA00022741"/>
    </source>
</evidence>
<dbReference type="GO" id="GO:0008776">
    <property type="term" value="F:acetate kinase activity"/>
    <property type="evidence" value="ECO:0007669"/>
    <property type="project" value="TreeGrafter"/>
</dbReference>
<dbReference type="RefSeq" id="XP_005849986.1">
    <property type="nucleotide sequence ID" value="XM_005849924.1"/>
</dbReference>
<dbReference type="InterPro" id="IPR043129">
    <property type="entry name" value="ATPase_NBD"/>
</dbReference>
<name>E1Z7A6_CHLVA</name>
<keyword evidence="6" id="KW-1185">Reference proteome</keyword>
<evidence type="ECO:0008006" key="7">
    <source>
        <dbReference type="Google" id="ProtNLM"/>
    </source>
</evidence>
<dbReference type="EMBL" id="GL433838">
    <property type="protein sequence ID" value="EFN57884.1"/>
    <property type="molecule type" value="Genomic_DNA"/>
</dbReference>
<evidence type="ECO:0000313" key="5">
    <source>
        <dbReference type="EMBL" id="EFN57884.1"/>
    </source>
</evidence>
<evidence type="ECO:0000313" key="6">
    <source>
        <dbReference type="Proteomes" id="UP000008141"/>
    </source>
</evidence>
<dbReference type="PROSITE" id="PS01075">
    <property type="entry name" value="ACETATE_KINASE_1"/>
    <property type="match status" value="1"/>
</dbReference>
<gene>
    <name evidence="5" type="ORF">CHLNCDRAFT_50526</name>
</gene>
<dbReference type="Pfam" id="PF00871">
    <property type="entry name" value="Acetate_kinase"/>
    <property type="match status" value="1"/>
</dbReference>
<evidence type="ECO:0000256" key="3">
    <source>
        <dbReference type="ARBA" id="ARBA00022777"/>
    </source>
</evidence>
<protein>
    <recommendedName>
        <fullName evidence="7">Butyrate kinase</fullName>
    </recommendedName>
</protein>
<dbReference type="InterPro" id="IPR000890">
    <property type="entry name" value="Aliphatic_acid_kin_short-chain"/>
</dbReference>
<dbReference type="GO" id="GO:0006083">
    <property type="term" value="P:acetate metabolic process"/>
    <property type="evidence" value="ECO:0007669"/>
    <property type="project" value="TreeGrafter"/>
</dbReference>
<dbReference type="eggNOG" id="ENOG502QSJJ">
    <property type="taxonomic scope" value="Eukaryota"/>
</dbReference>
<dbReference type="KEGG" id="cvr:CHLNCDRAFT_50526"/>
<dbReference type="PANTHER" id="PTHR21060:SF15">
    <property type="entry name" value="ACETATE KINASE-RELATED"/>
    <property type="match status" value="1"/>
</dbReference>
<accession>E1Z7A6</accession>
<evidence type="ECO:0000256" key="4">
    <source>
        <dbReference type="ARBA" id="ARBA00022840"/>
    </source>
</evidence>